<proteinExistence type="predicted"/>
<accession>A0A6G8Q611</accession>
<dbReference type="InterPro" id="IPR013429">
    <property type="entry name" value="Regulatory_FmdB_Zinc_ribbon"/>
</dbReference>
<feature type="domain" description="Putative regulatory protein FmdB zinc ribbon" evidence="1">
    <location>
        <begin position="37"/>
        <end position="79"/>
    </location>
</feature>
<dbReference type="NCBIfam" id="TIGR02605">
    <property type="entry name" value="CxxC_CxxC_SSSS"/>
    <property type="match status" value="1"/>
</dbReference>
<evidence type="ECO:0000259" key="1">
    <source>
        <dbReference type="SMART" id="SM00834"/>
    </source>
</evidence>
<dbReference type="KEGG" id="rub:GBA63_03990"/>
<name>A0A6G8Q611_9ACTN</name>
<dbReference type="EMBL" id="CP045119">
    <property type="protein sequence ID" value="QIN81896.1"/>
    <property type="molecule type" value="Genomic_DNA"/>
</dbReference>
<protein>
    <recommendedName>
        <fullName evidence="1">Putative regulatory protein FmdB zinc ribbon domain-containing protein</fullName>
    </recommendedName>
</protein>
<evidence type="ECO:0000313" key="3">
    <source>
        <dbReference type="Proteomes" id="UP000501452"/>
    </source>
</evidence>
<evidence type="ECO:0000313" key="2">
    <source>
        <dbReference type="EMBL" id="QIN81896.1"/>
    </source>
</evidence>
<gene>
    <name evidence="2" type="ORF">GBA63_03990</name>
</gene>
<dbReference type="Pfam" id="PF09723">
    <property type="entry name" value="Zn_ribbon_8"/>
    <property type="match status" value="1"/>
</dbReference>
<dbReference type="SMART" id="SM00834">
    <property type="entry name" value="CxxC_CXXC_SSSS"/>
    <property type="match status" value="1"/>
</dbReference>
<keyword evidence="3" id="KW-1185">Reference proteome</keyword>
<organism evidence="2 3">
    <name type="scientific">Rubrobacter tropicus</name>
    <dbReference type="NCBI Taxonomy" id="2653851"/>
    <lineage>
        <taxon>Bacteria</taxon>
        <taxon>Bacillati</taxon>
        <taxon>Actinomycetota</taxon>
        <taxon>Rubrobacteria</taxon>
        <taxon>Rubrobacterales</taxon>
        <taxon>Rubrobacteraceae</taxon>
        <taxon>Rubrobacter</taxon>
    </lineage>
</organism>
<dbReference type="AlphaFoldDB" id="A0A6G8Q611"/>
<sequence>MGGEFTCGGRVIQRARVSPCGYNTVCCMFAEREVGRMALYEYKCADCEERFDLMRSMSASDDPAECPECGSVESRRVISNFASITPGASAMSTNPMMDARIASSGGGGGCCGGGCGCG</sequence>
<dbReference type="Proteomes" id="UP000501452">
    <property type="component" value="Chromosome"/>
</dbReference>
<reference evidence="2 3" key="1">
    <citation type="submission" date="2019-10" db="EMBL/GenBank/DDBJ databases">
        <title>Rubrobacter sp nov SCSIO 52090 isolated from a deep-sea sediment in the South China Sea.</title>
        <authorList>
            <person name="Chen R.W."/>
        </authorList>
    </citation>
    <scope>NUCLEOTIDE SEQUENCE [LARGE SCALE GENOMIC DNA]</scope>
    <source>
        <strain evidence="2 3">SCSIO 52909</strain>
    </source>
</reference>
<dbReference type="Gene3D" id="2.20.28.30">
    <property type="entry name" value="RNA polymerase ii, chain L"/>
    <property type="match status" value="1"/>
</dbReference>